<dbReference type="AlphaFoldDB" id="A0A9D1NY97"/>
<feature type="region of interest" description="Disordered" evidence="1">
    <location>
        <begin position="160"/>
        <end position="222"/>
    </location>
</feature>
<protein>
    <submittedName>
        <fullName evidence="2">Uncharacterized protein</fullName>
    </submittedName>
</protein>
<dbReference type="Pfam" id="PF18960">
    <property type="entry name" value="DUF5702"/>
    <property type="match status" value="1"/>
</dbReference>
<evidence type="ECO:0000313" key="3">
    <source>
        <dbReference type="Proteomes" id="UP000886889"/>
    </source>
</evidence>
<sequence>MRKERGAITVFFSLVSVLFLSLICTAAESARIQGARAQAANIADMGNYSVFGEFEKRLLEEYEIFALDASYGTGDFSMDRVNDRLRDFMGKNAGKEVKGLAGLCFEPWQLELQESEILEYALLTDRGGEAFYQQAVSYMKQTAVTGTIGKLFQYHHDAQSAKSDQEEFKRNENSSQEQMENLEQQEAEKKKELEEQAAQAESAGDGSMVIVGGQPSQAPDAENPFDAVEQLKSKSMLDVLCSKYGVSGQTVSKSQIASKRRKKTGTMELPSENGGLTANLLFREYLLDHFPGYQDRKEGEKLNYQIEYVIGGKRSDRENLKTVVNKLLLLREGCNYVYCVANREMNTQAGALAALLVGWLGVPPLITVMKHALLLSWAYGESMLDVKTLMDGGSVPMAKTEATWRLTLDKLTNIEGLLREDGASRKEGEDYRAHLRILLNLQSVSTQKKRAVDLVELNLSSVPGLSNFQADHCVVGIRARSSWRIRPVFARVPAVFLGVPSSGLLVTADSGFTYEN</sequence>
<evidence type="ECO:0000256" key="1">
    <source>
        <dbReference type="SAM" id="MobiDB-lite"/>
    </source>
</evidence>
<dbReference type="EMBL" id="DVOS01000036">
    <property type="protein sequence ID" value="HIV23024.1"/>
    <property type="molecule type" value="Genomic_DNA"/>
</dbReference>
<dbReference type="InterPro" id="IPR043756">
    <property type="entry name" value="DUF5702"/>
</dbReference>
<name>A0A9D1NY97_9FIRM</name>
<evidence type="ECO:0000313" key="2">
    <source>
        <dbReference type="EMBL" id="HIV23024.1"/>
    </source>
</evidence>
<gene>
    <name evidence="2" type="ORF">IAC80_03695</name>
</gene>
<reference evidence="2" key="1">
    <citation type="submission" date="2020-10" db="EMBL/GenBank/DDBJ databases">
        <authorList>
            <person name="Gilroy R."/>
        </authorList>
    </citation>
    <scope>NUCLEOTIDE SEQUENCE</scope>
    <source>
        <strain evidence="2">ChiBcec6-7307</strain>
    </source>
</reference>
<proteinExistence type="predicted"/>
<organism evidence="2 3">
    <name type="scientific">Candidatus Merdiplasma excrementigallinarum</name>
    <dbReference type="NCBI Taxonomy" id="2840864"/>
    <lineage>
        <taxon>Bacteria</taxon>
        <taxon>Bacillati</taxon>
        <taxon>Bacillota</taxon>
        <taxon>Clostridia</taxon>
        <taxon>Lachnospirales</taxon>
        <taxon>Lachnospiraceae</taxon>
        <taxon>Lachnospiraceae incertae sedis</taxon>
        <taxon>Candidatus Merdiplasma</taxon>
    </lineage>
</organism>
<accession>A0A9D1NY97</accession>
<feature type="compositionally biased region" description="Basic and acidic residues" evidence="1">
    <location>
        <begin position="160"/>
        <end position="172"/>
    </location>
</feature>
<reference evidence="2" key="2">
    <citation type="journal article" date="2021" name="PeerJ">
        <title>Extensive microbial diversity within the chicken gut microbiome revealed by metagenomics and culture.</title>
        <authorList>
            <person name="Gilroy R."/>
            <person name="Ravi A."/>
            <person name="Getino M."/>
            <person name="Pursley I."/>
            <person name="Horton D.L."/>
            <person name="Alikhan N.F."/>
            <person name="Baker D."/>
            <person name="Gharbi K."/>
            <person name="Hall N."/>
            <person name="Watson M."/>
            <person name="Adriaenssens E.M."/>
            <person name="Foster-Nyarko E."/>
            <person name="Jarju S."/>
            <person name="Secka A."/>
            <person name="Antonio M."/>
            <person name="Oren A."/>
            <person name="Chaudhuri R.R."/>
            <person name="La Ragione R."/>
            <person name="Hildebrand F."/>
            <person name="Pallen M.J."/>
        </authorList>
    </citation>
    <scope>NUCLEOTIDE SEQUENCE</scope>
    <source>
        <strain evidence="2">ChiBcec6-7307</strain>
    </source>
</reference>
<comment type="caution">
    <text evidence="2">The sequence shown here is derived from an EMBL/GenBank/DDBJ whole genome shotgun (WGS) entry which is preliminary data.</text>
</comment>
<dbReference type="Proteomes" id="UP000886889">
    <property type="component" value="Unassembled WGS sequence"/>
</dbReference>